<feature type="transmembrane region" description="Helical" evidence="2">
    <location>
        <begin position="407"/>
        <end position="429"/>
    </location>
</feature>
<feature type="transmembrane region" description="Helical" evidence="2">
    <location>
        <begin position="265"/>
        <end position="285"/>
    </location>
</feature>
<feature type="transmembrane region" description="Helical" evidence="2">
    <location>
        <begin position="324"/>
        <end position="345"/>
    </location>
</feature>
<feature type="transmembrane region" description="Helical" evidence="2">
    <location>
        <begin position="210"/>
        <end position="230"/>
    </location>
</feature>
<sequence>MFAPQGGPGWAARPPMPGRGMPGPGMRPPVPPRAAPPVPHTPWWQRDGLISKLLAVAGVGVTLIGVVMLLVLAAQAGFFGPIPRVVAGAAFSATLVAAGMRVFDRPGGRVGGIALAATGIAGAYLDVVAVTAIYHWLHPVLGFAVALGVAAIGVALALRWQSQPLAVLVVVGAAALSPVLTTELVLLAFLIVLQVACLPVQLVRDWPYLHVVRTLPAGLATFLVVAGALLDTPDDRLRLLVAAVAVAAVGLAGTVLVVRQRPSDVTASLTLALVSVPLLIAPGMYRGDRPVATAIAAVFAAVLLLVAATALVPKVAALVRLPGHTCTVAAVAGAVALLEVCVVVTDARTLPIAWLLVALGFFGVAGQRRSGVAAGLGAAFAVLGGLAFLNVASPEILASQHRSEQSLTVATALAALLLMAVVAVALWCARTVPGLRNTAELQWIVAGLAGLYAVTTAAVSIAVATGADDGFLIGHSAATILWMAGATASLFYGLRNLGKASAVAKLALGSGLLVTAAALAKLFLFDLATLDGLVRVAAFLVVGVLLLVVGTRYARAFAEAE</sequence>
<name>A0A6G9Y4A5_NOCBR</name>
<feature type="transmembrane region" description="Helical" evidence="2">
    <location>
        <begin position="506"/>
        <end position="524"/>
    </location>
</feature>
<feature type="transmembrane region" description="Helical" evidence="2">
    <location>
        <begin position="140"/>
        <end position="158"/>
    </location>
</feature>
<feature type="transmembrane region" description="Helical" evidence="2">
    <location>
        <begin position="53"/>
        <end position="79"/>
    </location>
</feature>
<dbReference type="EMBL" id="CP046171">
    <property type="protein sequence ID" value="QIS07906.1"/>
    <property type="molecule type" value="Genomic_DNA"/>
</dbReference>
<gene>
    <name evidence="3" type="ORF">F5X71_35165</name>
</gene>
<feature type="transmembrane region" description="Helical" evidence="2">
    <location>
        <begin position="536"/>
        <end position="554"/>
    </location>
</feature>
<keyword evidence="2" id="KW-1133">Transmembrane helix</keyword>
<feature type="region of interest" description="Disordered" evidence="1">
    <location>
        <begin position="1"/>
        <end position="34"/>
    </location>
</feature>
<dbReference type="Proteomes" id="UP000501705">
    <property type="component" value="Chromosome"/>
</dbReference>
<feature type="transmembrane region" description="Helical" evidence="2">
    <location>
        <begin position="351"/>
        <end position="366"/>
    </location>
</feature>
<feature type="transmembrane region" description="Helical" evidence="2">
    <location>
        <begin position="441"/>
        <end position="464"/>
    </location>
</feature>
<dbReference type="Pfam" id="PF10101">
    <property type="entry name" value="DUF2339"/>
    <property type="match status" value="1"/>
</dbReference>
<evidence type="ECO:0000313" key="3">
    <source>
        <dbReference type="EMBL" id="QIS07906.1"/>
    </source>
</evidence>
<dbReference type="InterPro" id="IPR019286">
    <property type="entry name" value="DUF2339_TM"/>
</dbReference>
<dbReference type="AlphaFoldDB" id="A0A6G9Y4A5"/>
<feature type="compositionally biased region" description="Pro residues" evidence="1">
    <location>
        <begin position="25"/>
        <end position="34"/>
    </location>
</feature>
<dbReference type="PANTHER" id="PTHR38434:SF1">
    <property type="entry name" value="BLL2549 PROTEIN"/>
    <property type="match status" value="1"/>
</dbReference>
<feature type="transmembrane region" description="Helical" evidence="2">
    <location>
        <begin position="236"/>
        <end position="258"/>
    </location>
</feature>
<evidence type="ECO:0000313" key="4">
    <source>
        <dbReference type="Proteomes" id="UP000501705"/>
    </source>
</evidence>
<protein>
    <submittedName>
        <fullName evidence="3">DUF2339 domain-containing protein</fullName>
    </submittedName>
</protein>
<reference evidence="3 4" key="1">
    <citation type="journal article" date="2019" name="ACS Chem. Biol.">
        <title>Identification and Mobilization of a Cryptic Antibiotic Biosynthesis Gene Locus from a Human-Pathogenic Nocardia Isolate.</title>
        <authorList>
            <person name="Herisse M."/>
            <person name="Ishida K."/>
            <person name="Porter J.L."/>
            <person name="Howden B."/>
            <person name="Hertweck C."/>
            <person name="Stinear T.P."/>
            <person name="Pidot S.J."/>
        </authorList>
    </citation>
    <scope>NUCLEOTIDE SEQUENCE [LARGE SCALE GENOMIC DNA]</scope>
    <source>
        <strain evidence="3 4">AUSMDU00024985</strain>
    </source>
</reference>
<feature type="transmembrane region" description="Helical" evidence="2">
    <location>
        <begin position="110"/>
        <end position="134"/>
    </location>
</feature>
<feature type="transmembrane region" description="Helical" evidence="2">
    <location>
        <begin position="291"/>
        <end position="312"/>
    </location>
</feature>
<feature type="transmembrane region" description="Helical" evidence="2">
    <location>
        <begin position="85"/>
        <end position="103"/>
    </location>
</feature>
<keyword evidence="2" id="KW-0472">Membrane</keyword>
<organism evidence="3 4">
    <name type="scientific">Nocardia brasiliensis</name>
    <dbReference type="NCBI Taxonomy" id="37326"/>
    <lineage>
        <taxon>Bacteria</taxon>
        <taxon>Bacillati</taxon>
        <taxon>Actinomycetota</taxon>
        <taxon>Actinomycetes</taxon>
        <taxon>Mycobacteriales</taxon>
        <taxon>Nocardiaceae</taxon>
        <taxon>Nocardia</taxon>
    </lineage>
</organism>
<dbReference type="PANTHER" id="PTHR38434">
    <property type="entry name" value="BLL2549 PROTEIN"/>
    <property type="match status" value="1"/>
</dbReference>
<evidence type="ECO:0000256" key="2">
    <source>
        <dbReference type="SAM" id="Phobius"/>
    </source>
</evidence>
<accession>A0A6G9Y4A5</accession>
<feature type="transmembrane region" description="Helical" evidence="2">
    <location>
        <begin position="165"/>
        <end position="180"/>
    </location>
</feature>
<feature type="transmembrane region" description="Helical" evidence="2">
    <location>
        <begin position="373"/>
        <end position="392"/>
    </location>
</feature>
<keyword evidence="2" id="KW-0812">Transmembrane</keyword>
<evidence type="ECO:0000256" key="1">
    <source>
        <dbReference type="SAM" id="MobiDB-lite"/>
    </source>
</evidence>
<proteinExistence type="predicted"/>
<feature type="transmembrane region" description="Helical" evidence="2">
    <location>
        <begin position="470"/>
        <end position="494"/>
    </location>
</feature>